<sequence>MAVQSFQLTTVKLIFFPGHGNDSQLVTLKRKQEKRLSYRL</sequence>
<reference evidence="1" key="1">
    <citation type="submission" date="2014-09" db="EMBL/GenBank/DDBJ databases">
        <authorList>
            <person name="Magalhaes I.L.F."/>
            <person name="Oliveira U."/>
            <person name="Santos F.R."/>
            <person name="Vidigal T.H.D.A."/>
            <person name="Brescovit A.D."/>
            <person name="Santos A.J."/>
        </authorList>
    </citation>
    <scope>NUCLEOTIDE SEQUENCE</scope>
    <source>
        <tissue evidence="1">Shoot tissue taken approximately 20 cm above the soil surface</tissue>
    </source>
</reference>
<organism evidence="1">
    <name type="scientific">Arundo donax</name>
    <name type="common">Giant reed</name>
    <name type="synonym">Donax arundinaceus</name>
    <dbReference type="NCBI Taxonomy" id="35708"/>
    <lineage>
        <taxon>Eukaryota</taxon>
        <taxon>Viridiplantae</taxon>
        <taxon>Streptophyta</taxon>
        <taxon>Embryophyta</taxon>
        <taxon>Tracheophyta</taxon>
        <taxon>Spermatophyta</taxon>
        <taxon>Magnoliopsida</taxon>
        <taxon>Liliopsida</taxon>
        <taxon>Poales</taxon>
        <taxon>Poaceae</taxon>
        <taxon>PACMAD clade</taxon>
        <taxon>Arundinoideae</taxon>
        <taxon>Arundineae</taxon>
        <taxon>Arundo</taxon>
    </lineage>
</organism>
<protein>
    <submittedName>
        <fullName evidence="1">Uncharacterized protein</fullName>
    </submittedName>
</protein>
<evidence type="ECO:0000313" key="1">
    <source>
        <dbReference type="EMBL" id="JAD79612.1"/>
    </source>
</evidence>
<proteinExistence type="predicted"/>
<dbReference type="EMBL" id="GBRH01218283">
    <property type="protein sequence ID" value="JAD79612.1"/>
    <property type="molecule type" value="Transcribed_RNA"/>
</dbReference>
<dbReference type="AlphaFoldDB" id="A0A0A9D7C8"/>
<reference evidence="1" key="2">
    <citation type="journal article" date="2015" name="Data Brief">
        <title>Shoot transcriptome of the giant reed, Arundo donax.</title>
        <authorList>
            <person name="Barrero R.A."/>
            <person name="Guerrero F.D."/>
            <person name="Moolhuijzen P."/>
            <person name="Goolsby J.A."/>
            <person name="Tidwell J."/>
            <person name="Bellgard S.E."/>
            <person name="Bellgard M.I."/>
        </authorList>
    </citation>
    <scope>NUCLEOTIDE SEQUENCE</scope>
    <source>
        <tissue evidence="1">Shoot tissue taken approximately 20 cm above the soil surface</tissue>
    </source>
</reference>
<name>A0A0A9D7C8_ARUDO</name>
<accession>A0A0A9D7C8</accession>